<dbReference type="RefSeq" id="WP_108848081.1">
    <property type="nucleotide sequence ID" value="NZ_CP015449.1"/>
</dbReference>
<reference evidence="1 2" key="1">
    <citation type="submission" date="2016-04" db="EMBL/GenBank/DDBJ databases">
        <title>Complete genome sequence of Dietzia lutea YIM 80766T, a strain isolated from desert soil in Egypt.</title>
        <authorList>
            <person name="Zhao J."/>
            <person name="Hu B."/>
            <person name="Geng S."/>
            <person name="Nie Y."/>
            <person name="Tang Y."/>
        </authorList>
    </citation>
    <scope>NUCLEOTIDE SEQUENCE [LARGE SCALE GENOMIC DNA]</scope>
    <source>
        <strain evidence="1 2">YIM 80766</strain>
    </source>
</reference>
<protein>
    <recommendedName>
        <fullName evidence="3">Ribosomally synthesized peptide with SipW-like signal peptide</fullName>
    </recommendedName>
</protein>
<evidence type="ECO:0000313" key="1">
    <source>
        <dbReference type="EMBL" id="AWH92870.1"/>
    </source>
</evidence>
<dbReference type="KEGG" id="dlu:A6035_12620"/>
<dbReference type="EMBL" id="CP015449">
    <property type="protein sequence ID" value="AWH92870.1"/>
    <property type="molecule type" value="Genomic_DNA"/>
</dbReference>
<accession>A0A2S1R9A8</accession>
<sequence>MWARSRQLWRDSRWRESGWTRARALLALGMVVGLGAVGTTAKWSRTVTAETGLFSTGSVDLTVNGASPTFSFAPMTDLGPGDASSLSGSITLRNTGEIDLAYLVDLRVDALSTAETTPGYERGDAAALADHLTLTMFAGGTSTGTTCSGGTELAAPRTLTADGADRTLLTDPRDIDASGTDDLCVTMALDDAAPRETRLAQIGVTFTINSEIR</sequence>
<evidence type="ECO:0008006" key="3">
    <source>
        <dbReference type="Google" id="ProtNLM"/>
    </source>
</evidence>
<dbReference type="AlphaFoldDB" id="A0A2S1R9A8"/>
<gene>
    <name evidence="1" type="ORF">A6035_12620</name>
</gene>
<keyword evidence="2" id="KW-1185">Reference proteome</keyword>
<organism evidence="1 2">
    <name type="scientific">Dietzia lutea</name>
    <dbReference type="NCBI Taxonomy" id="546160"/>
    <lineage>
        <taxon>Bacteria</taxon>
        <taxon>Bacillati</taxon>
        <taxon>Actinomycetota</taxon>
        <taxon>Actinomycetes</taxon>
        <taxon>Mycobacteriales</taxon>
        <taxon>Dietziaceae</taxon>
        <taxon>Dietzia</taxon>
    </lineage>
</organism>
<dbReference type="Proteomes" id="UP000244928">
    <property type="component" value="Chromosome"/>
</dbReference>
<evidence type="ECO:0000313" key="2">
    <source>
        <dbReference type="Proteomes" id="UP000244928"/>
    </source>
</evidence>
<proteinExistence type="predicted"/>
<name>A0A2S1R9A8_9ACTN</name>